<organism evidence="1 2">
    <name type="scientific">Rhabditophanes sp. KR3021</name>
    <dbReference type="NCBI Taxonomy" id="114890"/>
    <lineage>
        <taxon>Eukaryota</taxon>
        <taxon>Metazoa</taxon>
        <taxon>Ecdysozoa</taxon>
        <taxon>Nematoda</taxon>
        <taxon>Chromadorea</taxon>
        <taxon>Rhabditida</taxon>
        <taxon>Tylenchina</taxon>
        <taxon>Panagrolaimomorpha</taxon>
        <taxon>Strongyloidoidea</taxon>
        <taxon>Alloionematidae</taxon>
        <taxon>Rhabditophanes</taxon>
    </lineage>
</organism>
<sequence length="281" mass="33050">MSVFDKTIYIVLIIFDYVIHAICIYSIIKLKAFKNCFGYICFIISITECFLILISAFYIFYDADIEPKSKISIFRRLTGVMQMYLWTALAIGHLYQCLNRMVAVIWSTFYYLKFNTKVSLVCATSIWFLSIFFILPYIDDRCQYYYDPLNKKWEYLDTAFMRIIIKKSKKVVKTDHTIKNNSQITKNHISTKEKMFAFQCFFLTLSLLINSMVYMVLFNIKGFQFDLNFAINIFPLIWRTCVPMTFNENLVLGLFTSIIENSSDDCTGQPCNLGEQTVLQR</sequence>
<reference evidence="2" key="1">
    <citation type="submission" date="2016-11" db="UniProtKB">
        <authorList>
            <consortium name="WormBaseParasite"/>
        </authorList>
    </citation>
    <scope>IDENTIFICATION</scope>
    <source>
        <strain evidence="2">KR3021</strain>
    </source>
</reference>
<accession>A0AC35U2K6</accession>
<protein>
    <submittedName>
        <fullName evidence="2">7TM_GPCR_Srx domain-containing protein</fullName>
    </submittedName>
</protein>
<proteinExistence type="predicted"/>
<dbReference type="WBParaSite" id="RSKR_0000711250.1">
    <property type="protein sequence ID" value="RSKR_0000711250.1"/>
    <property type="gene ID" value="RSKR_0000711250"/>
</dbReference>
<dbReference type="Proteomes" id="UP000095286">
    <property type="component" value="Unplaced"/>
</dbReference>
<evidence type="ECO:0000313" key="1">
    <source>
        <dbReference type="Proteomes" id="UP000095286"/>
    </source>
</evidence>
<evidence type="ECO:0000313" key="2">
    <source>
        <dbReference type="WBParaSite" id="RSKR_0000711250.1"/>
    </source>
</evidence>
<name>A0AC35U2K6_9BILA</name>